<keyword evidence="2" id="KW-1185">Reference proteome</keyword>
<evidence type="ECO:0000313" key="1">
    <source>
        <dbReference type="EMBL" id="EDW43630.1"/>
    </source>
</evidence>
<gene>
    <name evidence="1" type="primary">Dsec\GM26748</name>
    <name evidence="1" type="ORF">Dsec_GM26748</name>
</gene>
<dbReference type="AlphaFoldDB" id="B4IQ48"/>
<dbReference type="EMBL" id="CH685480">
    <property type="protein sequence ID" value="EDW43630.1"/>
    <property type="molecule type" value="Genomic_DNA"/>
</dbReference>
<sequence>MPFGLHSASAMFQRELDQVIGPEMMPHELPNRLYRVYTIRYHPPSHLGAVHRPTNSNTVAMLTQQWTGC</sequence>
<proteinExistence type="predicted"/>
<dbReference type="Proteomes" id="UP000001292">
    <property type="component" value="Unassembled WGS sequence"/>
</dbReference>
<dbReference type="HOGENOM" id="CLU_2778579_0_0_1"/>
<organism evidence="2">
    <name type="scientific">Drosophila sechellia</name>
    <name type="common">Fruit fly</name>
    <dbReference type="NCBI Taxonomy" id="7238"/>
    <lineage>
        <taxon>Eukaryota</taxon>
        <taxon>Metazoa</taxon>
        <taxon>Ecdysozoa</taxon>
        <taxon>Arthropoda</taxon>
        <taxon>Hexapoda</taxon>
        <taxon>Insecta</taxon>
        <taxon>Pterygota</taxon>
        <taxon>Neoptera</taxon>
        <taxon>Endopterygota</taxon>
        <taxon>Diptera</taxon>
        <taxon>Brachycera</taxon>
        <taxon>Muscomorpha</taxon>
        <taxon>Ephydroidea</taxon>
        <taxon>Drosophilidae</taxon>
        <taxon>Drosophila</taxon>
        <taxon>Sophophora</taxon>
    </lineage>
</organism>
<accession>B4IQ48</accession>
<protein>
    <submittedName>
        <fullName evidence="1">GM26748</fullName>
    </submittedName>
</protein>
<reference evidence="1 2" key="1">
    <citation type="journal article" date="2007" name="Nature">
        <title>Evolution of genes and genomes on the Drosophila phylogeny.</title>
        <authorList>
            <consortium name="Drosophila 12 Genomes Consortium"/>
            <person name="Clark A.G."/>
            <person name="Eisen M.B."/>
            <person name="Smith D.R."/>
            <person name="Bergman C.M."/>
            <person name="Oliver B."/>
            <person name="Markow T.A."/>
            <person name="Kaufman T.C."/>
            <person name="Kellis M."/>
            <person name="Gelbart W."/>
            <person name="Iyer V.N."/>
            <person name="Pollard D.A."/>
            <person name="Sackton T.B."/>
            <person name="Larracuente A.M."/>
            <person name="Singh N.D."/>
            <person name="Abad J.P."/>
            <person name="Abt D.N."/>
            <person name="Adryan B."/>
            <person name="Aguade M."/>
            <person name="Akashi H."/>
            <person name="Anderson W.W."/>
            <person name="Aquadro C.F."/>
            <person name="Ardell D.H."/>
            <person name="Arguello R."/>
            <person name="Artieri C.G."/>
            <person name="Barbash D.A."/>
            <person name="Barker D."/>
            <person name="Barsanti P."/>
            <person name="Batterham P."/>
            <person name="Batzoglou S."/>
            <person name="Begun D."/>
            <person name="Bhutkar A."/>
            <person name="Blanco E."/>
            <person name="Bosak S.A."/>
            <person name="Bradley R.K."/>
            <person name="Brand A.D."/>
            <person name="Brent M.R."/>
            <person name="Brooks A.N."/>
            <person name="Brown R.H."/>
            <person name="Butlin R.K."/>
            <person name="Caggese C."/>
            <person name="Calvi B.R."/>
            <person name="Bernardo de Carvalho A."/>
            <person name="Caspi A."/>
            <person name="Castrezana S."/>
            <person name="Celniker S.E."/>
            <person name="Chang J.L."/>
            <person name="Chapple C."/>
            <person name="Chatterji S."/>
            <person name="Chinwalla A."/>
            <person name="Civetta A."/>
            <person name="Clifton S.W."/>
            <person name="Comeron J.M."/>
            <person name="Costello J.C."/>
            <person name="Coyne J.A."/>
            <person name="Daub J."/>
            <person name="David R.G."/>
            <person name="Delcher A.L."/>
            <person name="Delehaunty K."/>
            <person name="Do C.B."/>
            <person name="Ebling H."/>
            <person name="Edwards K."/>
            <person name="Eickbush T."/>
            <person name="Evans J.D."/>
            <person name="Filipski A."/>
            <person name="Findeiss S."/>
            <person name="Freyhult E."/>
            <person name="Fulton L."/>
            <person name="Fulton R."/>
            <person name="Garcia A.C."/>
            <person name="Gardiner A."/>
            <person name="Garfield D.A."/>
            <person name="Garvin B.E."/>
            <person name="Gibson G."/>
            <person name="Gilbert D."/>
            <person name="Gnerre S."/>
            <person name="Godfrey J."/>
            <person name="Good R."/>
            <person name="Gotea V."/>
            <person name="Gravely B."/>
            <person name="Greenberg A.J."/>
            <person name="Griffiths-Jones S."/>
            <person name="Gross S."/>
            <person name="Guigo R."/>
            <person name="Gustafson E.A."/>
            <person name="Haerty W."/>
            <person name="Hahn M.W."/>
            <person name="Halligan D.L."/>
            <person name="Halpern A.L."/>
            <person name="Halter G.M."/>
            <person name="Han M.V."/>
            <person name="Heger A."/>
            <person name="Hillier L."/>
            <person name="Hinrichs A.S."/>
            <person name="Holmes I."/>
            <person name="Hoskins R.A."/>
            <person name="Hubisz M.J."/>
            <person name="Hultmark D."/>
            <person name="Huntley M.A."/>
            <person name="Jaffe D.B."/>
            <person name="Jagadeeshan S."/>
            <person name="Jeck W.R."/>
            <person name="Johnson J."/>
            <person name="Jones C.D."/>
            <person name="Jordan W.C."/>
            <person name="Karpen G.H."/>
            <person name="Kataoka E."/>
            <person name="Keightley P.D."/>
            <person name="Kheradpour P."/>
            <person name="Kirkness E.F."/>
            <person name="Koerich L.B."/>
            <person name="Kristiansen K."/>
            <person name="Kudrna D."/>
            <person name="Kulathinal R.J."/>
            <person name="Kumar S."/>
            <person name="Kwok R."/>
            <person name="Lander E."/>
            <person name="Langley C.H."/>
            <person name="Lapoint R."/>
            <person name="Lazzaro B.P."/>
            <person name="Lee S.J."/>
            <person name="Levesque L."/>
            <person name="Li R."/>
            <person name="Lin C.F."/>
            <person name="Lin M.F."/>
            <person name="Lindblad-Toh K."/>
            <person name="Llopart A."/>
            <person name="Long M."/>
            <person name="Low L."/>
            <person name="Lozovsky E."/>
            <person name="Lu J."/>
            <person name="Luo M."/>
            <person name="Machado C.A."/>
            <person name="Makalowski W."/>
            <person name="Marzo M."/>
            <person name="Matsuda M."/>
            <person name="Matzkin L."/>
            <person name="McAllister B."/>
            <person name="McBride C.S."/>
            <person name="McKernan B."/>
            <person name="McKernan K."/>
            <person name="Mendez-Lago M."/>
            <person name="Minx P."/>
            <person name="Mollenhauer M.U."/>
            <person name="Montooth K."/>
            <person name="Mount S.M."/>
            <person name="Mu X."/>
            <person name="Myers E."/>
            <person name="Negre B."/>
            <person name="Newfeld S."/>
            <person name="Nielsen R."/>
            <person name="Noor M.A."/>
            <person name="O'Grady P."/>
            <person name="Pachter L."/>
            <person name="Papaceit M."/>
            <person name="Parisi M.J."/>
            <person name="Parisi M."/>
            <person name="Parts L."/>
            <person name="Pedersen J.S."/>
            <person name="Pesole G."/>
            <person name="Phillippy A.M."/>
            <person name="Ponting C.P."/>
            <person name="Pop M."/>
            <person name="Porcelli D."/>
            <person name="Powell J.R."/>
            <person name="Prohaska S."/>
            <person name="Pruitt K."/>
            <person name="Puig M."/>
            <person name="Quesneville H."/>
            <person name="Ram K.R."/>
            <person name="Rand D."/>
            <person name="Rasmussen M.D."/>
            <person name="Reed L.K."/>
            <person name="Reenan R."/>
            <person name="Reily A."/>
            <person name="Remington K.A."/>
            <person name="Rieger T.T."/>
            <person name="Ritchie M.G."/>
            <person name="Robin C."/>
            <person name="Rogers Y.H."/>
            <person name="Rohde C."/>
            <person name="Rozas J."/>
            <person name="Rubenfield M.J."/>
            <person name="Ruiz A."/>
            <person name="Russo S."/>
            <person name="Salzberg S.L."/>
            <person name="Sanchez-Gracia A."/>
            <person name="Saranga D.J."/>
            <person name="Sato H."/>
            <person name="Schaeffer S.W."/>
            <person name="Schatz M.C."/>
            <person name="Schlenke T."/>
            <person name="Schwartz R."/>
            <person name="Segarra C."/>
            <person name="Singh R.S."/>
            <person name="Sirot L."/>
            <person name="Sirota M."/>
            <person name="Sisneros N.B."/>
            <person name="Smith C.D."/>
            <person name="Smith T.F."/>
            <person name="Spieth J."/>
            <person name="Stage D.E."/>
            <person name="Stark A."/>
            <person name="Stephan W."/>
            <person name="Strausberg R.L."/>
            <person name="Strempel S."/>
            <person name="Sturgill D."/>
            <person name="Sutton G."/>
            <person name="Sutton G.G."/>
            <person name="Tao W."/>
            <person name="Teichmann S."/>
            <person name="Tobari Y.N."/>
            <person name="Tomimura Y."/>
            <person name="Tsolas J.M."/>
            <person name="Valente V.L."/>
            <person name="Venter E."/>
            <person name="Venter J.C."/>
            <person name="Vicario S."/>
            <person name="Vieira F.G."/>
            <person name="Vilella A.J."/>
            <person name="Villasante A."/>
            <person name="Walenz B."/>
            <person name="Wang J."/>
            <person name="Wasserman M."/>
            <person name="Watts T."/>
            <person name="Wilson D."/>
            <person name="Wilson R.K."/>
            <person name="Wing R.A."/>
            <person name="Wolfner M.F."/>
            <person name="Wong A."/>
            <person name="Wong G.K."/>
            <person name="Wu C.I."/>
            <person name="Wu G."/>
            <person name="Yamamoto D."/>
            <person name="Yang H.P."/>
            <person name="Yang S.P."/>
            <person name="Yorke J.A."/>
            <person name="Yoshida K."/>
            <person name="Zdobnov E."/>
            <person name="Zhang P."/>
            <person name="Zhang Y."/>
            <person name="Zimin A.V."/>
            <person name="Baldwin J."/>
            <person name="Abdouelleil A."/>
            <person name="Abdulkadir J."/>
            <person name="Abebe A."/>
            <person name="Abera B."/>
            <person name="Abreu J."/>
            <person name="Acer S.C."/>
            <person name="Aftuck L."/>
            <person name="Alexander A."/>
            <person name="An P."/>
            <person name="Anderson E."/>
            <person name="Anderson S."/>
            <person name="Arachi H."/>
            <person name="Azer M."/>
            <person name="Bachantsang P."/>
            <person name="Barry A."/>
            <person name="Bayul T."/>
            <person name="Berlin A."/>
            <person name="Bessette D."/>
            <person name="Bloom T."/>
            <person name="Blye J."/>
            <person name="Boguslavskiy L."/>
            <person name="Bonnet C."/>
            <person name="Boukhgalter B."/>
            <person name="Bourzgui I."/>
            <person name="Brown A."/>
            <person name="Cahill P."/>
            <person name="Channer S."/>
            <person name="Cheshatsang Y."/>
            <person name="Chuda L."/>
            <person name="Citroen M."/>
            <person name="Collymore A."/>
            <person name="Cooke P."/>
            <person name="Costello M."/>
            <person name="D'Aco K."/>
            <person name="Daza R."/>
            <person name="De Haan G."/>
            <person name="DeGray S."/>
            <person name="DeMaso C."/>
            <person name="Dhargay N."/>
            <person name="Dooley K."/>
            <person name="Dooley E."/>
            <person name="Doricent M."/>
            <person name="Dorje P."/>
            <person name="Dorjee K."/>
            <person name="Dupes A."/>
            <person name="Elong R."/>
            <person name="Falk J."/>
            <person name="Farina A."/>
            <person name="Faro S."/>
            <person name="Ferguson D."/>
            <person name="Fisher S."/>
            <person name="Foley C.D."/>
            <person name="Franke A."/>
            <person name="Friedrich D."/>
            <person name="Gadbois L."/>
            <person name="Gearin G."/>
            <person name="Gearin C.R."/>
            <person name="Giannoukos G."/>
            <person name="Goode T."/>
            <person name="Graham J."/>
            <person name="Grandbois E."/>
            <person name="Grewal S."/>
            <person name="Gyaltsen K."/>
            <person name="Hafez N."/>
            <person name="Hagos B."/>
            <person name="Hall J."/>
            <person name="Henson C."/>
            <person name="Hollinger A."/>
            <person name="Honan T."/>
            <person name="Huard M.D."/>
            <person name="Hughes L."/>
            <person name="Hurhula B."/>
            <person name="Husby M.E."/>
            <person name="Kamat A."/>
            <person name="Kanga B."/>
            <person name="Kashin S."/>
            <person name="Khazanovich D."/>
            <person name="Kisner P."/>
            <person name="Lance K."/>
            <person name="Lara M."/>
            <person name="Lee W."/>
            <person name="Lennon N."/>
            <person name="Letendre F."/>
            <person name="LeVine R."/>
            <person name="Lipovsky A."/>
            <person name="Liu X."/>
            <person name="Liu J."/>
            <person name="Liu S."/>
            <person name="Lokyitsang T."/>
            <person name="Lokyitsang Y."/>
            <person name="Lubonja R."/>
            <person name="Lui A."/>
            <person name="MacDonald P."/>
            <person name="Magnisalis V."/>
            <person name="Maru K."/>
            <person name="Matthews C."/>
            <person name="McCusker W."/>
            <person name="McDonough S."/>
            <person name="Mehta T."/>
            <person name="Meldrim J."/>
            <person name="Meneus L."/>
            <person name="Mihai O."/>
            <person name="Mihalev A."/>
            <person name="Mihova T."/>
            <person name="Mittelman R."/>
            <person name="Mlenga V."/>
            <person name="Montmayeur A."/>
            <person name="Mulrain L."/>
            <person name="Navidi A."/>
            <person name="Naylor J."/>
            <person name="Negash T."/>
            <person name="Nguyen T."/>
            <person name="Nguyen N."/>
            <person name="Nicol R."/>
            <person name="Norbu C."/>
            <person name="Norbu N."/>
            <person name="Novod N."/>
            <person name="O'Neill B."/>
            <person name="Osman S."/>
            <person name="Markiewicz E."/>
            <person name="Oyono O.L."/>
            <person name="Patti C."/>
            <person name="Phunkhang P."/>
            <person name="Pierre F."/>
            <person name="Priest M."/>
            <person name="Raghuraman S."/>
            <person name="Rege F."/>
            <person name="Reyes R."/>
            <person name="Rise C."/>
            <person name="Rogov P."/>
            <person name="Ross K."/>
            <person name="Ryan E."/>
            <person name="Settipalli S."/>
            <person name="Shea T."/>
            <person name="Sherpa N."/>
            <person name="Shi L."/>
            <person name="Shih D."/>
            <person name="Sparrow T."/>
            <person name="Spaulding J."/>
            <person name="Stalker J."/>
            <person name="Stange-Thomann N."/>
            <person name="Stavropoulos S."/>
            <person name="Stone C."/>
            <person name="Strader C."/>
            <person name="Tesfaye S."/>
            <person name="Thomson T."/>
            <person name="Thoulutsang Y."/>
            <person name="Thoulutsang D."/>
            <person name="Topham K."/>
            <person name="Topping I."/>
            <person name="Tsamla T."/>
            <person name="Vassiliev H."/>
            <person name="Vo A."/>
            <person name="Wangchuk T."/>
            <person name="Wangdi T."/>
            <person name="Weiand M."/>
            <person name="Wilkinson J."/>
            <person name="Wilson A."/>
            <person name="Yadav S."/>
            <person name="Young G."/>
            <person name="Yu Q."/>
            <person name="Zembek L."/>
            <person name="Zhong D."/>
            <person name="Zimmer A."/>
            <person name="Zwirko Z."/>
            <person name="Jaffe D.B."/>
            <person name="Alvarez P."/>
            <person name="Brockman W."/>
            <person name="Butler J."/>
            <person name="Chin C."/>
            <person name="Gnerre S."/>
            <person name="Grabherr M."/>
            <person name="Kleber M."/>
            <person name="Mauceli E."/>
            <person name="MacCallum I."/>
        </authorList>
    </citation>
    <scope>NUCLEOTIDE SEQUENCE [LARGE SCALE GENOMIC DNA]</scope>
    <source>
        <strain evidence="2">Rob3c / Tucson 14021-0248.25</strain>
    </source>
</reference>
<evidence type="ECO:0000313" key="2">
    <source>
        <dbReference type="Proteomes" id="UP000001292"/>
    </source>
</evidence>
<name>B4IQ48_DROSE</name>